<name>A0A6A5YWD4_9PLEO</name>
<dbReference type="PANTHER" id="PTHR43301">
    <property type="entry name" value="ARABINAN ENDO-1,5-ALPHA-L-ARABINOSIDASE"/>
    <property type="match status" value="1"/>
</dbReference>
<dbReference type="PANTHER" id="PTHR43301:SF3">
    <property type="entry name" value="ARABINAN ENDO-1,5-ALPHA-L-ARABINOSIDASE A-RELATED"/>
    <property type="match status" value="1"/>
</dbReference>
<dbReference type="AlphaFoldDB" id="A0A6A5YWD4"/>
<dbReference type="InterPro" id="IPR050727">
    <property type="entry name" value="GH43_arabinanases"/>
</dbReference>
<feature type="signal peptide" evidence="10">
    <location>
        <begin position="1"/>
        <end position="18"/>
    </location>
</feature>
<evidence type="ECO:0000256" key="4">
    <source>
        <dbReference type="ARBA" id="ARBA00012586"/>
    </source>
</evidence>
<evidence type="ECO:0000313" key="11">
    <source>
        <dbReference type="EMBL" id="KAF2111390.1"/>
    </source>
</evidence>
<evidence type="ECO:0000256" key="2">
    <source>
        <dbReference type="ARBA" id="ARBA00004834"/>
    </source>
</evidence>
<evidence type="ECO:0000256" key="6">
    <source>
        <dbReference type="ARBA" id="ARBA00023295"/>
    </source>
</evidence>
<keyword evidence="12" id="KW-1185">Reference proteome</keyword>
<comment type="catalytic activity">
    <reaction evidence="1 7">
        <text>Endohydrolysis of (1-&gt;5)-alpha-arabinofuranosidic linkages in (1-&gt;5)-arabinans.</text>
        <dbReference type="EC" id="3.2.1.99"/>
    </reaction>
</comment>
<dbReference type="PIRSF" id="PIRSF026534">
    <property type="entry name" value="Endo_alpha-L-arabinosidase"/>
    <property type="match status" value="1"/>
</dbReference>
<dbReference type="GO" id="GO:0031222">
    <property type="term" value="P:arabinan catabolic process"/>
    <property type="evidence" value="ECO:0007669"/>
    <property type="project" value="UniProtKB-UniPathway"/>
</dbReference>
<comment type="similarity">
    <text evidence="3 7">Belongs to the glycosyl hydrolase 43 family.</text>
</comment>
<dbReference type="InterPro" id="IPR006710">
    <property type="entry name" value="Glyco_hydro_43"/>
</dbReference>
<protein>
    <recommendedName>
        <fullName evidence="4 7">Arabinan endo-1,5-alpha-L-arabinosidase</fullName>
        <ecNumber evidence="4 7">3.2.1.99</ecNumber>
    </recommendedName>
</protein>
<evidence type="ECO:0000256" key="5">
    <source>
        <dbReference type="ARBA" id="ARBA00022801"/>
    </source>
</evidence>
<sequence length="351" mass="38473">MLKLIYTSLLTLLTPALANPIQSRQSASWPDPIPLSGNNTYIHDPSLIRRADGTWFRFSTLGNIAIASAPSLTGPWTYLGAMLPQGATMINIHPQQELWAPDVFGVDGTYFAYYSVSRSGFQNSSIGVATSTTLEPGSWTDHGSIQIPHSSAYNIIDGNLFRECATCEPVFNFGSAWNDVYQTSLTSDFLSWSSTDGPRQLLFNSTFPPGQDFRAIVEGSFLFWWPSAADSSVKYYYLFFSSGQCCDFPSHRPEAGDEYKIMVCRATAAAGPFVDQEGRSCLTESGGTLVLGSHGGNVYAPGGQGVVVDPDDNKIALYYHYVDEDAGEEYADYQFGINYLDFAMGWPVVVE</sequence>
<dbReference type="CDD" id="cd18831">
    <property type="entry name" value="GH43_AnAbnA-like"/>
    <property type="match status" value="1"/>
</dbReference>
<evidence type="ECO:0000256" key="9">
    <source>
        <dbReference type="PIRSR" id="PIRSR606710-2"/>
    </source>
</evidence>
<dbReference type="SUPFAM" id="SSF75005">
    <property type="entry name" value="Arabinanase/levansucrase/invertase"/>
    <property type="match status" value="1"/>
</dbReference>
<dbReference type="Proteomes" id="UP000799770">
    <property type="component" value="Unassembled WGS sequence"/>
</dbReference>
<reference evidence="11" key="1">
    <citation type="journal article" date="2020" name="Stud. Mycol.">
        <title>101 Dothideomycetes genomes: a test case for predicting lifestyles and emergence of pathogens.</title>
        <authorList>
            <person name="Haridas S."/>
            <person name="Albert R."/>
            <person name="Binder M."/>
            <person name="Bloem J."/>
            <person name="Labutti K."/>
            <person name="Salamov A."/>
            <person name="Andreopoulos B."/>
            <person name="Baker S."/>
            <person name="Barry K."/>
            <person name="Bills G."/>
            <person name="Bluhm B."/>
            <person name="Cannon C."/>
            <person name="Castanera R."/>
            <person name="Culley D."/>
            <person name="Daum C."/>
            <person name="Ezra D."/>
            <person name="Gonzalez J."/>
            <person name="Henrissat B."/>
            <person name="Kuo A."/>
            <person name="Liang C."/>
            <person name="Lipzen A."/>
            <person name="Lutzoni F."/>
            <person name="Magnuson J."/>
            <person name="Mondo S."/>
            <person name="Nolan M."/>
            <person name="Ohm R."/>
            <person name="Pangilinan J."/>
            <person name="Park H.-J."/>
            <person name="Ramirez L."/>
            <person name="Alfaro M."/>
            <person name="Sun H."/>
            <person name="Tritt A."/>
            <person name="Yoshinaga Y."/>
            <person name="Zwiers L.-H."/>
            <person name="Turgeon B."/>
            <person name="Goodwin S."/>
            <person name="Spatafora J."/>
            <person name="Crous P."/>
            <person name="Grigoriev I."/>
        </authorList>
    </citation>
    <scope>NUCLEOTIDE SEQUENCE</scope>
    <source>
        <strain evidence="11">CBS 627.86</strain>
    </source>
</reference>
<comment type="pathway">
    <text evidence="2 7">Glycan metabolism; L-arabinan degradation.</text>
</comment>
<feature type="active site" description="Proton donor" evidence="8">
    <location>
        <position position="218"/>
    </location>
</feature>
<dbReference type="Pfam" id="PF04616">
    <property type="entry name" value="Glyco_hydro_43"/>
    <property type="match status" value="1"/>
</dbReference>
<accession>A0A6A5YWD4</accession>
<dbReference type="EC" id="3.2.1.99" evidence="4 7"/>
<dbReference type="EMBL" id="ML977334">
    <property type="protein sequence ID" value="KAF2111390.1"/>
    <property type="molecule type" value="Genomic_DNA"/>
</dbReference>
<keyword evidence="6 7" id="KW-0326">Glycosidase</keyword>
<evidence type="ECO:0000256" key="10">
    <source>
        <dbReference type="SAM" id="SignalP"/>
    </source>
</evidence>
<feature type="active site" description="Proton acceptor" evidence="8">
    <location>
        <position position="44"/>
    </location>
</feature>
<evidence type="ECO:0000256" key="1">
    <source>
        <dbReference type="ARBA" id="ARBA00000375"/>
    </source>
</evidence>
<dbReference type="GO" id="GO:0046558">
    <property type="term" value="F:arabinan endo-1,5-alpha-L-arabinosidase activity"/>
    <property type="evidence" value="ECO:0007669"/>
    <property type="project" value="UniProtKB-EC"/>
</dbReference>
<feature type="chain" id="PRO_5025609136" description="Arabinan endo-1,5-alpha-L-arabinosidase" evidence="10">
    <location>
        <begin position="19"/>
        <end position="351"/>
    </location>
</feature>
<dbReference type="InterPro" id="IPR016840">
    <property type="entry name" value="Glyco_hydro_43_endo_a_Ara-ase"/>
</dbReference>
<organism evidence="11 12">
    <name type="scientific">Lophiotrema nucula</name>
    <dbReference type="NCBI Taxonomy" id="690887"/>
    <lineage>
        <taxon>Eukaryota</taxon>
        <taxon>Fungi</taxon>
        <taxon>Dikarya</taxon>
        <taxon>Ascomycota</taxon>
        <taxon>Pezizomycotina</taxon>
        <taxon>Dothideomycetes</taxon>
        <taxon>Pleosporomycetidae</taxon>
        <taxon>Pleosporales</taxon>
        <taxon>Lophiotremataceae</taxon>
        <taxon>Lophiotrema</taxon>
    </lineage>
</organism>
<evidence type="ECO:0000256" key="7">
    <source>
        <dbReference type="PIRNR" id="PIRNR026534"/>
    </source>
</evidence>
<keyword evidence="10" id="KW-0732">Signal</keyword>
<proteinExistence type="inferred from homology"/>
<keyword evidence="5 7" id="KW-0378">Hydrolase</keyword>
<dbReference type="InterPro" id="IPR023296">
    <property type="entry name" value="Glyco_hydro_beta-prop_sf"/>
</dbReference>
<feature type="site" description="Important for catalytic activity, responsible for pKa modulation of the active site Glu and correct orientation of both the proton donor and substrate" evidence="9">
    <location>
        <position position="157"/>
    </location>
</feature>
<dbReference type="Gene3D" id="2.115.10.20">
    <property type="entry name" value="Glycosyl hydrolase domain, family 43"/>
    <property type="match status" value="1"/>
</dbReference>
<evidence type="ECO:0000313" key="12">
    <source>
        <dbReference type="Proteomes" id="UP000799770"/>
    </source>
</evidence>
<dbReference type="OrthoDB" id="195678at2759"/>
<evidence type="ECO:0000256" key="3">
    <source>
        <dbReference type="ARBA" id="ARBA00009865"/>
    </source>
</evidence>
<gene>
    <name evidence="11" type="ORF">BDV96DRAFT_499635</name>
</gene>
<evidence type="ECO:0000256" key="8">
    <source>
        <dbReference type="PIRSR" id="PIRSR606710-1"/>
    </source>
</evidence>
<dbReference type="UniPathway" id="UPA00667"/>